<dbReference type="InterPro" id="IPR005619">
    <property type="entry name" value="Uncharacterised_YajG"/>
</dbReference>
<gene>
    <name evidence="1" type="ORF">HQ393_02250</name>
</gene>
<evidence type="ECO:0000313" key="2">
    <source>
        <dbReference type="Proteomes" id="UP000509597"/>
    </source>
</evidence>
<proteinExistence type="predicted"/>
<evidence type="ECO:0000313" key="1">
    <source>
        <dbReference type="EMBL" id="QLG87162.1"/>
    </source>
</evidence>
<dbReference type="RefSeq" id="WP_179357248.1">
    <property type="nucleotide sequence ID" value="NZ_CP058627.1"/>
</dbReference>
<organism evidence="1 2">
    <name type="scientific">Chitinibacter bivalviorum</name>
    <dbReference type="NCBI Taxonomy" id="2739434"/>
    <lineage>
        <taxon>Bacteria</taxon>
        <taxon>Pseudomonadati</taxon>
        <taxon>Pseudomonadota</taxon>
        <taxon>Betaproteobacteria</taxon>
        <taxon>Neisseriales</taxon>
        <taxon>Chitinibacteraceae</taxon>
        <taxon>Chitinibacter</taxon>
    </lineage>
</organism>
<dbReference type="Pfam" id="PF03923">
    <property type="entry name" value="Lipoprotein_16"/>
    <property type="match status" value="1"/>
</dbReference>
<dbReference type="AlphaFoldDB" id="A0A7H9BFG5"/>
<accession>A0A7H9BFG5</accession>
<reference evidence="1 2" key="1">
    <citation type="submission" date="2020-07" db="EMBL/GenBank/DDBJ databases">
        <title>Complete genome sequence of Chitinibacter sp. 2T18.</title>
        <authorList>
            <person name="Bae J.-W."/>
            <person name="Choi J.-W."/>
        </authorList>
    </citation>
    <scope>NUCLEOTIDE SEQUENCE [LARGE SCALE GENOMIC DNA]</scope>
    <source>
        <strain evidence="1 2">2T18</strain>
    </source>
</reference>
<dbReference type="EMBL" id="CP058627">
    <property type="protein sequence ID" value="QLG87162.1"/>
    <property type="molecule type" value="Genomic_DNA"/>
</dbReference>
<evidence type="ECO:0008006" key="3">
    <source>
        <dbReference type="Google" id="ProtNLM"/>
    </source>
</evidence>
<protein>
    <recommendedName>
        <fullName evidence="3">Lipoprotein</fullName>
    </recommendedName>
</protein>
<name>A0A7H9BFG5_9NEIS</name>
<dbReference type="Proteomes" id="UP000509597">
    <property type="component" value="Chromosome"/>
</dbReference>
<sequence length="220" mass="23870">MTQIENLNNVLKISKSFIQLTENYMFLRKTLASILCASTILLSGCIHTVDAINLKHQPAQTITKLPQASNQKVSINVFDARADKSKVGTKIDGMGNPAAAIIATEDVAFVMKKSIESELVQRGFAISDTAPVAMNVNLNAFMSSFDLGFLKLDSKAEIKMSVNIANSGKNYQLDIQAVGGEKFIQVVDGDNARIALEMAIDNALNQLFADSKVIETLTAR</sequence>
<dbReference type="KEGG" id="chiz:HQ393_02250"/>
<keyword evidence="2" id="KW-1185">Reference proteome</keyword>